<feature type="domain" description="Protein kinase" evidence="14">
    <location>
        <begin position="294"/>
        <end position="468"/>
    </location>
</feature>
<evidence type="ECO:0000259" key="13">
    <source>
        <dbReference type="PROSITE" id="PS50002"/>
    </source>
</evidence>
<dbReference type="PRINTS" id="PR00452">
    <property type="entry name" value="SH3DOMAIN"/>
</dbReference>
<evidence type="ECO:0000256" key="2">
    <source>
        <dbReference type="ARBA" id="ARBA00022679"/>
    </source>
</evidence>
<dbReference type="PANTHER" id="PTHR24418">
    <property type="entry name" value="TYROSINE-PROTEIN KINASE"/>
    <property type="match status" value="1"/>
</dbReference>
<keyword evidence="4 11" id="KW-0418">Kinase</keyword>
<evidence type="ECO:0000256" key="8">
    <source>
        <dbReference type="PROSITE-ProRule" id="PRU00191"/>
    </source>
</evidence>
<dbReference type="SMART" id="SM00219">
    <property type="entry name" value="TyrKc"/>
    <property type="match status" value="1"/>
</dbReference>
<keyword evidence="16" id="KW-1185">Reference proteome</keyword>
<dbReference type="CDD" id="cd00173">
    <property type="entry name" value="SH2"/>
    <property type="match status" value="1"/>
</dbReference>
<dbReference type="EMBL" id="CAXKWB010001828">
    <property type="protein sequence ID" value="CAL4065569.1"/>
    <property type="molecule type" value="Genomic_DNA"/>
</dbReference>
<keyword evidence="2 11" id="KW-0808">Transferase</keyword>
<dbReference type="GO" id="GO:0048468">
    <property type="term" value="P:cell development"/>
    <property type="evidence" value="ECO:0007669"/>
    <property type="project" value="UniProtKB-ARBA"/>
</dbReference>
<evidence type="ECO:0000256" key="11">
    <source>
        <dbReference type="RuleBase" id="RU362096"/>
    </source>
</evidence>
<evidence type="ECO:0000256" key="5">
    <source>
        <dbReference type="ARBA" id="ARBA00022840"/>
    </source>
</evidence>
<dbReference type="Pfam" id="PF00017">
    <property type="entry name" value="SH2"/>
    <property type="match status" value="1"/>
</dbReference>
<dbReference type="PRINTS" id="PR00401">
    <property type="entry name" value="SH2DOMAIN"/>
</dbReference>
<dbReference type="PROSITE" id="PS50002">
    <property type="entry name" value="SH3"/>
    <property type="match status" value="2"/>
</dbReference>
<dbReference type="InterPro" id="IPR050198">
    <property type="entry name" value="Non-receptor_tyrosine_kinases"/>
</dbReference>
<reference evidence="15 16" key="1">
    <citation type="submission" date="2024-05" db="EMBL/GenBank/DDBJ databases">
        <authorList>
            <person name="Wallberg A."/>
        </authorList>
    </citation>
    <scope>NUCLEOTIDE SEQUENCE [LARGE SCALE GENOMIC DNA]</scope>
</reference>
<dbReference type="PROSITE" id="PS50001">
    <property type="entry name" value="SH2"/>
    <property type="match status" value="1"/>
</dbReference>
<dbReference type="SUPFAM" id="SSF50044">
    <property type="entry name" value="SH3-domain"/>
    <property type="match status" value="1"/>
</dbReference>
<comment type="similarity">
    <text evidence="11">Belongs to the protein kinase superfamily. Tyr protein kinase family.</text>
</comment>
<dbReference type="InterPro" id="IPR000980">
    <property type="entry name" value="SH2"/>
</dbReference>
<dbReference type="EC" id="2.7.10.2" evidence="11"/>
<keyword evidence="6 11" id="KW-0829">Tyrosine-protein kinase</keyword>
<keyword evidence="5 10" id="KW-0067">ATP-binding</keyword>
<evidence type="ECO:0000256" key="3">
    <source>
        <dbReference type="ARBA" id="ARBA00022741"/>
    </source>
</evidence>
<dbReference type="InterPro" id="IPR011009">
    <property type="entry name" value="Kinase-like_dom_sf"/>
</dbReference>
<evidence type="ECO:0000256" key="4">
    <source>
        <dbReference type="ARBA" id="ARBA00022777"/>
    </source>
</evidence>
<protein>
    <recommendedName>
        <fullName evidence="11">Tyrosine-protein kinase</fullName>
        <ecNumber evidence="11">2.7.10.2</ecNumber>
    </recommendedName>
</protein>
<dbReference type="InterPro" id="IPR020635">
    <property type="entry name" value="Tyr_kinase_cat_dom"/>
</dbReference>
<evidence type="ECO:0000256" key="9">
    <source>
        <dbReference type="PROSITE-ProRule" id="PRU00192"/>
    </source>
</evidence>
<gene>
    <name evidence="15" type="ORF">MNOR_LOCUS4894</name>
</gene>
<dbReference type="Pfam" id="PF07714">
    <property type="entry name" value="PK_Tyr_Ser-Thr"/>
    <property type="match status" value="1"/>
</dbReference>
<keyword evidence="1 9" id="KW-0728">SH3 domain</keyword>
<comment type="catalytic activity">
    <reaction evidence="7 11">
        <text>L-tyrosyl-[protein] + ATP = O-phospho-L-tyrosyl-[protein] + ADP + H(+)</text>
        <dbReference type="Rhea" id="RHEA:10596"/>
        <dbReference type="Rhea" id="RHEA-COMP:10136"/>
        <dbReference type="Rhea" id="RHEA-COMP:20101"/>
        <dbReference type="ChEBI" id="CHEBI:15378"/>
        <dbReference type="ChEBI" id="CHEBI:30616"/>
        <dbReference type="ChEBI" id="CHEBI:46858"/>
        <dbReference type="ChEBI" id="CHEBI:61978"/>
        <dbReference type="ChEBI" id="CHEBI:456216"/>
        <dbReference type="EC" id="2.7.10.2"/>
    </reaction>
</comment>
<dbReference type="Gene3D" id="3.30.505.10">
    <property type="entry name" value="SH2 domain"/>
    <property type="match status" value="1"/>
</dbReference>
<organism evidence="15 16">
    <name type="scientific">Meganyctiphanes norvegica</name>
    <name type="common">Northern krill</name>
    <name type="synonym">Thysanopoda norvegica</name>
    <dbReference type="NCBI Taxonomy" id="48144"/>
    <lineage>
        <taxon>Eukaryota</taxon>
        <taxon>Metazoa</taxon>
        <taxon>Ecdysozoa</taxon>
        <taxon>Arthropoda</taxon>
        <taxon>Crustacea</taxon>
        <taxon>Multicrustacea</taxon>
        <taxon>Malacostraca</taxon>
        <taxon>Eumalacostraca</taxon>
        <taxon>Eucarida</taxon>
        <taxon>Euphausiacea</taxon>
        <taxon>Euphausiidae</taxon>
        <taxon>Meganyctiphanes</taxon>
    </lineage>
</organism>
<dbReference type="Proteomes" id="UP001497623">
    <property type="component" value="Unassembled WGS sequence"/>
</dbReference>
<evidence type="ECO:0000256" key="1">
    <source>
        <dbReference type="ARBA" id="ARBA00022443"/>
    </source>
</evidence>
<dbReference type="InterPro" id="IPR036028">
    <property type="entry name" value="SH3-like_dom_sf"/>
</dbReference>
<feature type="domain" description="SH3" evidence="13">
    <location>
        <begin position="53"/>
        <end position="114"/>
    </location>
</feature>
<feature type="non-terminal residue" evidence="15">
    <location>
        <position position="468"/>
    </location>
</feature>
<dbReference type="SMART" id="SM00252">
    <property type="entry name" value="SH2"/>
    <property type="match status" value="1"/>
</dbReference>
<evidence type="ECO:0000256" key="6">
    <source>
        <dbReference type="ARBA" id="ARBA00023137"/>
    </source>
</evidence>
<dbReference type="GO" id="GO:0004715">
    <property type="term" value="F:non-membrane spanning protein tyrosine kinase activity"/>
    <property type="evidence" value="ECO:0007669"/>
    <property type="project" value="UniProtKB-EC"/>
</dbReference>
<dbReference type="GO" id="GO:0002009">
    <property type="term" value="P:morphogenesis of an epithelium"/>
    <property type="evidence" value="ECO:0007669"/>
    <property type="project" value="UniProtKB-ARBA"/>
</dbReference>
<dbReference type="PROSITE" id="PS00109">
    <property type="entry name" value="PROTEIN_KINASE_TYR"/>
    <property type="match status" value="1"/>
</dbReference>
<dbReference type="Pfam" id="PF00018">
    <property type="entry name" value="SH3_1"/>
    <property type="match status" value="1"/>
</dbReference>
<dbReference type="InterPro" id="IPR017441">
    <property type="entry name" value="Protein_kinase_ATP_BS"/>
</dbReference>
<dbReference type="GO" id="GO:0005524">
    <property type="term" value="F:ATP binding"/>
    <property type="evidence" value="ECO:0007669"/>
    <property type="project" value="UniProtKB-UniRule"/>
</dbReference>
<proteinExistence type="inferred from homology"/>
<dbReference type="SUPFAM" id="SSF56112">
    <property type="entry name" value="Protein kinase-like (PK-like)"/>
    <property type="match status" value="1"/>
</dbReference>
<evidence type="ECO:0000259" key="12">
    <source>
        <dbReference type="PROSITE" id="PS50001"/>
    </source>
</evidence>
<accession>A0AAV2PYF3</accession>
<dbReference type="SMART" id="SM00326">
    <property type="entry name" value="SH3"/>
    <property type="match status" value="2"/>
</dbReference>
<name>A0AAV2PYF3_MEGNR</name>
<dbReference type="Gene3D" id="1.10.510.10">
    <property type="entry name" value="Transferase(Phosphotransferase) domain 1"/>
    <property type="match status" value="1"/>
</dbReference>
<evidence type="ECO:0000313" key="15">
    <source>
        <dbReference type="EMBL" id="CAL4065569.1"/>
    </source>
</evidence>
<feature type="binding site" evidence="10">
    <location>
        <position position="322"/>
    </location>
    <ligand>
        <name>ATP</name>
        <dbReference type="ChEBI" id="CHEBI:30616"/>
    </ligand>
</feature>
<dbReference type="PRINTS" id="PR00109">
    <property type="entry name" value="TYRKINASE"/>
</dbReference>
<keyword evidence="8" id="KW-0727">SH2 domain</keyword>
<dbReference type="Gene3D" id="3.30.200.20">
    <property type="entry name" value="Phosphorylase Kinase, domain 1"/>
    <property type="match status" value="1"/>
</dbReference>
<dbReference type="InterPro" id="IPR001452">
    <property type="entry name" value="SH3_domain"/>
</dbReference>
<sequence>TIIINKAARGICSNNTTTVQLVIPLLPDKAARPEVGQMAFFKKILKKNINKSKQEDVYVAVYDYDARENSDLSFGQGEELEILDRTEGDWWKAKVKGTNKVGFVPSNFIQLKSPVIKEAGIFMAIENYEGDTSEDLCVDKGTKMEIVDVSNPLNWKARIISTGEVGNIPRNMITEIEQLDIHRWYAANISRTDAENALKVDGRPGSFLVRDSQNLIGSYALSALSESSEVLHWRLEKKQGQYHLNGNKYFSKIPELIIYYKENIELRTRLQEPCNQINIKKENVNQWDIKREHLEMGKELGSGQFGKVYKAKWNNTIDVAVKTMKTIDELDIQEFLAEAETMKKLRHPRLVKLYGVSTSEEMGRITDLQIVVEFVSNGALRDYLKKDGKKCLHTSSCGLQNWTEQCRMATQIAAGMEYLEGRNFVHRDLAARNVLVDSNNDMKIADFGLARFISWKFYMMLAGMKNPF</sequence>
<dbReference type="InterPro" id="IPR000719">
    <property type="entry name" value="Prot_kinase_dom"/>
</dbReference>
<evidence type="ECO:0000256" key="7">
    <source>
        <dbReference type="ARBA" id="ARBA00051245"/>
    </source>
</evidence>
<evidence type="ECO:0000259" key="14">
    <source>
        <dbReference type="PROSITE" id="PS50011"/>
    </source>
</evidence>
<dbReference type="InterPro" id="IPR001245">
    <property type="entry name" value="Ser-Thr/Tyr_kinase_cat_dom"/>
</dbReference>
<dbReference type="SUPFAM" id="SSF55550">
    <property type="entry name" value="SH2 domain"/>
    <property type="match status" value="1"/>
</dbReference>
<dbReference type="InterPro" id="IPR008266">
    <property type="entry name" value="Tyr_kinase_AS"/>
</dbReference>
<dbReference type="Gene3D" id="2.30.30.40">
    <property type="entry name" value="SH3 Domains"/>
    <property type="match status" value="2"/>
</dbReference>
<dbReference type="AlphaFoldDB" id="A0AAV2PYF3"/>
<dbReference type="PROSITE" id="PS00107">
    <property type="entry name" value="PROTEIN_KINASE_ATP"/>
    <property type="match status" value="1"/>
</dbReference>
<dbReference type="InterPro" id="IPR036860">
    <property type="entry name" value="SH2_dom_sf"/>
</dbReference>
<evidence type="ECO:0000256" key="10">
    <source>
        <dbReference type="PROSITE-ProRule" id="PRU10141"/>
    </source>
</evidence>
<feature type="domain" description="SH2" evidence="12">
    <location>
        <begin position="184"/>
        <end position="274"/>
    </location>
</feature>
<keyword evidence="3 10" id="KW-0547">Nucleotide-binding</keyword>
<dbReference type="PROSITE" id="PS50011">
    <property type="entry name" value="PROTEIN_KINASE_DOM"/>
    <property type="match status" value="1"/>
</dbReference>
<evidence type="ECO:0000313" key="16">
    <source>
        <dbReference type="Proteomes" id="UP001497623"/>
    </source>
</evidence>
<dbReference type="CDD" id="cd11845">
    <property type="entry name" value="SH3_Src_like"/>
    <property type="match status" value="1"/>
</dbReference>
<feature type="non-terminal residue" evidence="15">
    <location>
        <position position="1"/>
    </location>
</feature>
<comment type="caution">
    <text evidence="15">The sequence shown here is derived from an EMBL/GenBank/DDBJ whole genome shotgun (WGS) entry which is preliminary data.</text>
</comment>
<feature type="domain" description="SH3" evidence="13">
    <location>
        <begin position="117"/>
        <end position="178"/>
    </location>
</feature>